<feature type="transmembrane region" description="Helical" evidence="1">
    <location>
        <begin position="68"/>
        <end position="86"/>
    </location>
</feature>
<keyword evidence="1" id="KW-0812">Transmembrane</keyword>
<evidence type="ECO:0000313" key="2">
    <source>
        <dbReference type="EMBL" id="KAF2035329.1"/>
    </source>
</evidence>
<organism evidence="2 3">
    <name type="scientific">Setomelanomma holmii</name>
    <dbReference type="NCBI Taxonomy" id="210430"/>
    <lineage>
        <taxon>Eukaryota</taxon>
        <taxon>Fungi</taxon>
        <taxon>Dikarya</taxon>
        <taxon>Ascomycota</taxon>
        <taxon>Pezizomycotina</taxon>
        <taxon>Dothideomycetes</taxon>
        <taxon>Pleosporomycetidae</taxon>
        <taxon>Pleosporales</taxon>
        <taxon>Pleosporineae</taxon>
        <taxon>Phaeosphaeriaceae</taxon>
        <taxon>Setomelanomma</taxon>
    </lineage>
</organism>
<accession>A0A9P4HJD7</accession>
<evidence type="ECO:0000313" key="3">
    <source>
        <dbReference type="Proteomes" id="UP000799777"/>
    </source>
</evidence>
<protein>
    <submittedName>
        <fullName evidence="2">Uncharacterized protein</fullName>
    </submittedName>
</protein>
<keyword evidence="3" id="KW-1185">Reference proteome</keyword>
<comment type="caution">
    <text evidence="2">The sequence shown here is derived from an EMBL/GenBank/DDBJ whole genome shotgun (WGS) entry which is preliminary data.</text>
</comment>
<reference evidence="2" key="1">
    <citation type="journal article" date="2020" name="Stud. Mycol.">
        <title>101 Dothideomycetes genomes: a test case for predicting lifestyles and emergence of pathogens.</title>
        <authorList>
            <person name="Haridas S."/>
            <person name="Albert R."/>
            <person name="Binder M."/>
            <person name="Bloem J."/>
            <person name="Labutti K."/>
            <person name="Salamov A."/>
            <person name="Andreopoulos B."/>
            <person name="Baker S."/>
            <person name="Barry K."/>
            <person name="Bills G."/>
            <person name="Bluhm B."/>
            <person name="Cannon C."/>
            <person name="Castanera R."/>
            <person name="Culley D."/>
            <person name="Daum C."/>
            <person name="Ezra D."/>
            <person name="Gonzalez J."/>
            <person name="Henrissat B."/>
            <person name="Kuo A."/>
            <person name="Liang C."/>
            <person name="Lipzen A."/>
            <person name="Lutzoni F."/>
            <person name="Magnuson J."/>
            <person name="Mondo S."/>
            <person name="Nolan M."/>
            <person name="Ohm R."/>
            <person name="Pangilinan J."/>
            <person name="Park H.-J."/>
            <person name="Ramirez L."/>
            <person name="Alfaro M."/>
            <person name="Sun H."/>
            <person name="Tritt A."/>
            <person name="Yoshinaga Y."/>
            <person name="Zwiers L.-H."/>
            <person name="Turgeon B."/>
            <person name="Goodwin S."/>
            <person name="Spatafora J."/>
            <person name="Crous P."/>
            <person name="Grigoriev I."/>
        </authorList>
    </citation>
    <scope>NUCLEOTIDE SEQUENCE</scope>
    <source>
        <strain evidence="2">CBS 110217</strain>
    </source>
</reference>
<dbReference type="AlphaFoldDB" id="A0A9P4HJD7"/>
<dbReference type="EMBL" id="ML978157">
    <property type="protein sequence ID" value="KAF2035329.1"/>
    <property type="molecule type" value="Genomic_DNA"/>
</dbReference>
<keyword evidence="1" id="KW-1133">Transmembrane helix</keyword>
<proteinExistence type="predicted"/>
<gene>
    <name evidence="2" type="ORF">EK21DRAFT_84409</name>
</gene>
<name>A0A9P4HJD7_9PLEO</name>
<dbReference type="Proteomes" id="UP000799777">
    <property type="component" value="Unassembled WGS sequence"/>
</dbReference>
<sequence length="108" mass="11974">MRGVCLSASKRRRQCSLAFAVRDEYGIRQRNSHYHFAYSYTGTRCSIRSCTSHSSRPTPQSGSMPGRVTAIVSFIYIALAAIPLSAHHGLTRNLARGHVVSTNNQYTV</sequence>
<evidence type="ECO:0000256" key="1">
    <source>
        <dbReference type="SAM" id="Phobius"/>
    </source>
</evidence>
<keyword evidence="1" id="KW-0472">Membrane</keyword>